<dbReference type="InterPro" id="IPR012337">
    <property type="entry name" value="RNaseH-like_sf"/>
</dbReference>
<dbReference type="GO" id="GO:0003676">
    <property type="term" value="F:nucleic acid binding"/>
    <property type="evidence" value="ECO:0007669"/>
    <property type="project" value="InterPro"/>
</dbReference>
<proteinExistence type="inferred from homology"/>
<evidence type="ECO:0000256" key="7">
    <source>
        <dbReference type="ARBA" id="ARBA00022801"/>
    </source>
</evidence>
<sequence length="209" mass="23423">MGYAQGVEDRKLILCDFLEEWSLSELIQECPRCGDFLLYCCPGNQRKRLSQPCHHYRIVFTDGARTDNGKPSAKAGIGIAYSRSYDGQRSKPITDMVDDYPLRSNQRAELCAAKFGLEVLAEDDDRDSEGRERNWIIATDSEYVGNGWRTSKGTRPLNLDLFLALDALVATHEANSNVKIGFWRIPRAHNTIADNLAKMAAIHGDLATL</sequence>
<comment type="catalytic activity">
    <reaction evidence="1">
        <text>Endonucleolytic cleavage to 5'-phosphomonoester.</text>
        <dbReference type="EC" id="3.1.26.4"/>
    </reaction>
</comment>
<dbReference type="GO" id="GO:0046872">
    <property type="term" value="F:metal ion binding"/>
    <property type="evidence" value="ECO:0007669"/>
    <property type="project" value="UniProtKB-KW"/>
</dbReference>
<dbReference type="Proteomes" id="UP001056012">
    <property type="component" value="Chromosome 4"/>
</dbReference>
<evidence type="ECO:0000256" key="6">
    <source>
        <dbReference type="ARBA" id="ARBA00022759"/>
    </source>
</evidence>
<evidence type="ECO:0000313" key="9">
    <source>
        <dbReference type="EMBL" id="USP79252.1"/>
    </source>
</evidence>
<dbReference type="AlphaFoldDB" id="A0A9Q9DTY4"/>
<dbReference type="InterPro" id="IPR002156">
    <property type="entry name" value="RNaseH_domain"/>
</dbReference>
<dbReference type="InterPro" id="IPR036397">
    <property type="entry name" value="RNaseH_sf"/>
</dbReference>
<evidence type="ECO:0000313" key="10">
    <source>
        <dbReference type="Proteomes" id="UP001056012"/>
    </source>
</evidence>
<reference evidence="9" key="1">
    <citation type="submission" date="2021-12" db="EMBL/GenBank/DDBJ databases">
        <title>Curvularia clavata genome.</title>
        <authorList>
            <person name="Cao Y."/>
        </authorList>
    </citation>
    <scope>NUCLEOTIDE SEQUENCE</scope>
    <source>
        <strain evidence="9">Yc1106</strain>
    </source>
</reference>
<keyword evidence="5" id="KW-0479">Metal-binding</keyword>
<keyword evidence="10" id="KW-1185">Reference proteome</keyword>
<keyword evidence="4" id="KW-0540">Nuclease</keyword>
<gene>
    <name evidence="9" type="ORF">yc1106_06526</name>
</gene>
<dbReference type="Gene3D" id="3.30.420.10">
    <property type="entry name" value="Ribonuclease H-like superfamily/Ribonuclease H"/>
    <property type="match status" value="1"/>
</dbReference>
<dbReference type="PANTHER" id="PTHR10642:SF26">
    <property type="entry name" value="RIBONUCLEASE H1"/>
    <property type="match status" value="1"/>
</dbReference>
<dbReference type="OrthoDB" id="245563at2759"/>
<dbReference type="EMBL" id="CP089277">
    <property type="protein sequence ID" value="USP79252.1"/>
    <property type="molecule type" value="Genomic_DNA"/>
</dbReference>
<dbReference type="GO" id="GO:0043137">
    <property type="term" value="P:DNA replication, removal of RNA primer"/>
    <property type="evidence" value="ECO:0007669"/>
    <property type="project" value="TreeGrafter"/>
</dbReference>
<dbReference type="PANTHER" id="PTHR10642">
    <property type="entry name" value="RIBONUCLEASE H1"/>
    <property type="match status" value="1"/>
</dbReference>
<dbReference type="EC" id="3.1.26.4" evidence="3"/>
<evidence type="ECO:0000256" key="5">
    <source>
        <dbReference type="ARBA" id="ARBA00022723"/>
    </source>
</evidence>
<protein>
    <recommendedName>
        <fullName evidence="3">ribonuclease H</fullName>
        <ecNumber evidence="3">3.1.26.4</ecNumber>
    </recommendedName>
</protein>
<comment type="similarity">
    <text evidence="2">Belongs to the RNase H family.</text>
</comment>
<feature type="domain" description="RNase H type-1" evidence="8">
    <location>
        <begin position="53"/>
        <end position="202"/>
    </location>
</feature>
<accession>A0A9Q9DTY4</accession>
<keyword evidence="6" id="KW-0255">Endonuclease</keyword>
<dbReference type="InterPro" id="IPR050092">
    <property type="entry name" value="RNase_H"/>
</dbReference>
<dbReference type="GO" id="GO:0004523">
    <property type="term" value="F:RNA-DNA hybrid ribonuclease activity"/>
    <property type="evidence" value="ECO:0007669"/>
    <property type="project" value="UniProtKB-EC"/>
</dbReference>
<dbReference type="SUPFAM" id="SSF53098">
    <property type="entry name" value="Ribonuclease H-like"/>
    <property type="match status" value="1"/>
</dbReference>
<organism evidence="9 10">
    <name type="scientific">Curvularia clavata</name>
    <dbReference type="NCBI Taxonomy" id="95742"/>
    <lineage>
        <taxon>Eukaryota</taxon>
        <taxon>Fungi</taxon>
        <taxon>Dikarya</taxon>
        <taxon>Ascomycota</taxon>
        <taxon>Pezizomycotina</taxon>
        <taxon>Dothideomycetes</taxon>
        <taxon>Pleosporomycetidae</taxon>
        <taxon>Pleosporales</taxon>
        <taxon>Pleosporineae</taxon>
        <taxon>Pleosporaceae</taxon>
        <taxon>Curvularia</taxon>
    </lineage>
</organism>
<evidence type="ECO:0000256" key="2">
    <source>
        <dbReference type="ARBA" id="ARBA00005300"/>
    </source>
</evidence>
<dbReference type="VEuPathDB" id="FungiDB:yc1106_06526"/>
<dbReference type="PROSITE" id="PS50879">
    <property type="entry name" value="RNASE_H_1"/>
    <property type="match status" value="1"/>
</dbReference>
<dbReference type="Pfam" id="PF00075">
    <property type="entry name" value="RNase_H"/>
    <property type="match status" value="1"/>
</dbReference>
<evidence type="ECO:0000259" key="8">
    <source>
        <dbReference type="PROSITE" id="PS50879"/>
    </source>
</evidence>
<evidence type="ECO:0000256" key="1">
    <source>
        <dbReference type="ARBA" id="ARBA00000077"/>
    </source>
</evidence>
<name>A0A9Q9DTY4_CURCL</name>
<evidence type="ECO:0000256" key="3">
    <source>
        <dbReference type="ARBA" id="ARBA00012180"/>
    </source>
</evidence>
<evidence type="ECO:0000256" key="4">
    <source>
        <dbReference type="ARBA" id="ARBA00022722"/>
    </source>
</evidence>
<keyword evidence="7" id="KW-0378">Hydrolase</keyword>